<proteinExistence type="predicted"/>
<reference evidence="1" key="2">
    <citation type="journal article" date="2021" name="Genome Biol. Evol.">
        <title>Developing a high-quality reference genome for a parasitic bivalve with doubly uniparental inheritance (Bivalvia: Unionida).</title>
        <authorList>
            <person name="Smith C.H."/>
        </authorList>
    </citation>
    <scope>NUCLEOTIDE SEQUENCE</scope>
    <source>
        <strain evidence="1">CHS0354</strain>
        <tissue evidence="1">Mantle</tissue>
    </source>
</reference>
<evidence type="ECO:0000313" key="1">
    <source>
        <dbReference type="EMBL" id="KAK3603965.1"/>
    </source>
</evidence>
<evidence type="ECO:0000313" key="2">
    <source>
        <dbReference type="Proteomes" id="UP001195483"/>
    </source>
</evidence>
<organism evidence="1 2">
    <name type="scientific">Potamilus streckersoni</name>
    <dbReference type="NCBI Taxonomy" id="2493646"/>
    <lineage>
        <taxon>Eukaryota</taxon>
        <taxon>Metazoa</taxon>
        <taxon>Spiralia</taxon>
        <taxon>Lophotrochozoa</taxon>
        <taxon>Mollusca</taxon>
        <taxon>Bivalvia</taxon>
        <taxon>Autobranchia</taxon>
        <taxon>Heteroconchia</taxon>
        <taxon>Palaeoheterodonta</taxon>
        <taxon>Unionida</taxon>
        <taxon>Unionoidea</taxon>
        <taxon>Unionidae</taxon>
        <taxon>Ambleminae</taxon>
        <taxon>Lampsilini</taxon>
        <taxon>Potamilus</taxon>
    </lineage>
</organism>
<dbReference type="EMBL" id="JAEAOA010000524">
    <property type="protein sequence ID" value="KAK3603965.1"/>
    <property type="molecule type" value="Genomic_DNA"/>
</dbReference>
<reference evidence="1" key="3">
    <citation type="submission" date="2023-05" db="EMBL/GenBank/DDBJ databases">
        <authorList>
            <person name="Smith C.H."/>
        </authorList>
    </citation>
    <scope>NUCLEOTIDE SEQUENCE</scope>
    <source>
        <strain evidence="1">CHS0354</strain>
        <tissue evidence="1">Mantle</tissue>
    </source>
</reference>
<keyword evidence="2" id="KW-1185">Reference proteome</keyword>
<name>A0AAE0T517_9BIVA</name>
<sequence>MSCVAEGKYEILFRFICRPMSERLTSAIGYEFYICSVGPKERVVFRRPHVEEQSKLNLVESFLFGCLQFCIIKTFKLQQATGLIPLLAAHLPLGENVHLNIQESHPLQVLVLPQHVGTHESHPLQEFIPNHEGNFSIGWYVEIQKITGLDTDFDADVGLCSLVIVFDLLLVCDQQVLMSYTYISVVRRCHLHPFILTQILDNSQGLFKIEHLGSDADVTP</sequence>
<comment type="caution">
    <text evidence="1">The sequence shown here is derived from an EMBL/GenBank/DDBJ whole genome shotgun (WGS) entry which is preliminary data.</text>
</comment>
<protein>
    <submittedName>
        <fullName evidence="1">Uncharacterized protein</fullName>
    </submittedName>
</protein>
<dbReference type="Proteomes" id="UP001195483">
    <property type="component" value="Unassembled WGS sequence"/>
</dbReference>
<gene>
    <name evidence="1" type="ORF">CHS0354_007715</name>
</gene>
<reference evidence="1" key="1">
    <citation type="journal article" date="2021" name="Genome Biol. Evol.">
        <title>A High-Quality Reference Genome for a Parasitic Bivalve with Doubly Uniparental Inheritance (Bivalvia: Unionida).</title>
        <authorList>
            <person name="Smith C.H."/>
        </authorList>
    </citation>
    <scope>NUCLEOTIDE SEQUENCE</scope>
    <source>
        <strain evidence="1">CHS0354</strain>
    </source>
</reference>
<dbReference type="AlphaFoldDB" id="A0AAE0T517"/>
<accession>A0AAE0T517</accession>